<proteinExistence type="inferred from homology"/>
<dbReference type="InterPro" id="IPR005119">
    <property type="entry name" value="LysR_subst-bd"/>
</dbReference>
<protein>
    <submittedName>
        <fullName evidence="6">LysR family transcriptional regulator</fullName>
    </submittedName>
</protein>
<dbReference type="CDD" id="cd08435">
    <property type="entry name" value="PBP2_GbpR"/>
    <property type="match status" value="1"/>
</dbReference>
<evidence type="ECO:0000259" key="5">
    <source>
        <dbReference type="PROSITE" id="PS50931"/>
    </source>
</evidence>
<dbReference type="PANTHER" id="PTHR30419:SF8">
    <property type="entry name" value="NITROGEN ASSIMILATION TRANSCRIPTIONAL ACTIVATOR-RELATED"/>
    <property type="match status" value="1"/>
</dbReference>
<dbReference type="PANTHER" id="PTHR30419">
    <property type="entry name" value="HTH-TYPE TRANSCRIPTIONAL REGULATOR YBHD"/>
    <property type="match status" value="1"/>
</dbReference>
<evidence type="ECO:0000256" key="3">
    <source>
        <dbReference type="ARBA" id="ARBA00023125"/>
    </source>
</evidence>
<evidence type="ECO:0000313" key="7">
    <source>
        <dbReference type="Proteomes" id="UP001596457"/>
    </source>
</evidence>
<dbReference type="InterPro" id="IPR037405">
    <property type="entry name" value="GbpR_PBP2"/>
</dbReference>
<evidence type="ECO:0000313" key="6">
    <source>
        <dbReference type="EMBL" id="MFC7461593.1"/>
    </source>
</evidence>
<dbReference type="EMBL" id="JBHTBZ010000041">
    <property type="protein sequence ID" value="MFC7461593.1"/>
    <property type="molecule type" value="Genomic_DNA"/>
</dbReference>
<organism evidence="6 7">
    <name type="scientific">Hydrogenophaga defluvii</name>
    <dbReference type="NCBI Taxonomy" id="249410"/>
    <lineage>
        <taxon>Bacteria</taxon>
        <taxon>Pseudomonadati</taxon>
        <taxon>Pseudomonadota</taxon>
        <taxon>Betaproteobacteria</taxon>
        <taxon>Burkholderiales</taxon>
        <taxon>Comamonadaceae</taxon>
        <taxon>Hydrogenophaga</taxon>
    </lineage>
</organism>
<accession>A0ABW2SEB0</accession>
<dbReference type="Pfam" id="PF03466">
    <property type="entry name" value="LysR_substrate"/>
    <property type="match status" value="1"/>
</dbReference>
<dbReference type="PRINTS" id="PR00039">
    <property type="entry name" value="HTHLYSR"/>
</dbReference>
<keyword evidence="4" id="KW-0804">Transcription</keyword>
<comment type="caution">
    <text evidence="6">The sequence shown here is derived from an EMBL/GenBank/DDBJ whole genome shotgun (WGS) entry which is preliminary data.</text>
</comment>
<comment type="similarity">
    <text evidence="1">Belongs to the LysR transcriptional regulatory family.</text>
</comment>
<name>A0ABW2SEB0_9BURK</name>
<dbReference type="InterPro" id="IPR000847">
    <property type="entry name" value="LysR_HTH_N"/>
</dbReference>
<dbReference type="Proteomes" id="UP001596457">
    <property type="component" value="Unassembled WGS sequence"/>
</dbReference>
<dbReference type="InterPro" id="IPR036388">
    <property type="entry name" value="WH-like_DNA-bd_sf"/>
</dbReference>
<dbReference type="SUPFAM" id="SSF46785">
    <property type="entry name" value="Winged helix' DNA-binding domain"/>
    <property type="match status" value="1"/>
</dbReference>
<evidence type="ECO:0000256" key="4">
    <source>
        <dbReference type="ARBA" id="ARBA00023163"/>
    </source>
</evidence>
<dbReference type="Pfam" id="PF00126">
    <property type="entry name" value="HTH_1"/>
    <property type="match status" value="1"/>
</dbReference>
<gene>
    <name evidence="6" type="ORF">ACFQU0_14260</name>
</gene>
<dbReference type="Gene3D" id="3.40.190.290">
    <property type="match status" value="1"/>
</dbReference>
<reference evidence="7" key="1">
    <citation type="journal article" date="2019" name="Int. J. Syst. Evol. Microbiol.">
        <title>The Global Catalogue of Microorganisms (GCM) 10K type strain sequencing project: providing services to taxonomists for standard genome sequencing and annotation.</title>
        <authorList>
            <consortium name="The Broad Institute Genomics Platform"/>
            <consortium name="The Broad Institute Genome Sequencing Center for Infectious Disease"/>
            <person name="Wu L."/>
            <person name="Ma J."/>
        </authorList>
    </citation>
    <scope>NUCLEOTIDE SEQUENCE [LARGE SCALE GENOMIC DNA]</scope>
    <source>
        <strain evidence="7">CCUG 53903</strain>
    </source>
</reference>
<feature type="domain" description="HTH lysR-type" evidence="5">
    <location>
        <begin position="13"/>
        <end position="70"/>
    </location>
</feature>
<keyword evidence="2" id="KW-0805">Transcription regulation</keyword>
<keyword evidence="3" id="KW-0238">DNA-binding</keyword>
<keyword evidence="7" id="KW-1185">Reference proteome</keyword>
<evidence type="ECO:0000256" key="1">
    <source>
        <dbReference type="ARBA" id="ARBA00009437"/>
    </source>
</evidence>
<dbReference type="InterPro" id="IPR036390">
    <property type="entry name" value="WH_DNA-bd_sf"/>
</dbReference>
<evidence type="ECO:0000256" key="2">
    <source>
        <dbReference type="ARBA" id="ARBA00023015"/>
    </source>
</evidence>
<dbReference type="PROSITE" id="PS50931">
    <property type="entry name" value="HTH_LYSR"/>
    <property type="match status" value="1"/>
</dbReference>
<sequence length="307" mass="33049">MSTTPTPQLLNRLRMRQVALLLAIGQHGTLRAAASQLGLTQPAATKMLQELESAMGHGLFDRVGRGLQFTAAGRRVLAYFEGLQGHFDALTRELGELEQGGAGRVCIGSIMAASPAVLTQALIRLKALYPLLTIEITVDTSDRLTDALRRGDLDLVIGRVPDDHADAFGFTPIAEEALSIVASPQHPLAQQARVAWAELLRFPWILQPHGSPMREVLEQEFKSHHSRPPRGLIETASILTTTNLITSSDMLAVMPTEVAQRYEAHGLVACLRYTVGQRLSVYGAIVAQGRPPAAAVAQLMAFLGGGA</sequence>
<dbReference type="Gene3D" id="1.10.10.10">
    <property type="entry name" value="Winged helix-like DNA-binding domain superfamily/Winged helix DNA-binding domain"/>
    <property type="match status" value="1"/>
</dbReference>
<dbReference type="RefSeq" id="WP_382201901.1">
    <property type="nucleotide sequence ID" value="NZ_JBHTBZ010000041.1"/>
</dbReference>
<dbReference type="InterPro" id="IPR050950">
    <property type="entry name" value="HTH-type_LysR_regulators"/>
</dbReference>
<dbReference type="SUPFAM" id="SSF53850">
    <property type="entry name" value="Periplasmic binding protein-like II"/>
    <property type="match status" value="1"/>
</dbReference>